<comment type="similarity">
    <text evidence="3">Belongs to the HAD-like hydrolase superfamily. CbbY/CbbZ/Gph/YieH family.</text>
</comment>
<dbReference type="AlphaFoldDB" id="A0A6N6JGF9"/>
<evidence type="ECO:0000256" key="1">
    <source>
        <dbReference type="ARBA" id="ARBA00000830"/>
    </source>
</evidence>
<protein>
    <recommendedName>
        <fullName evidence="4">phosphoglycolate phosphatase</fullName>
        <ecNumber evidence="4">3.1.3.18</ecNumber>
    </recommendedName>
</protein>
<dbReference type="Gene3D" id="3.40.50.1000">
    <property type="entry name" value="HAD superfamily/HAD-like"/>
    <property type="match status" value="1"/>
</dbReference>
<dbReference type="NCBIfam" id="TIGR01549">
    <property type="entry name" value="HAD-SF-IA-v1"/>
    <property type="match status" value="1"/>
</dbReference>
<dbReference type="InterPro" id="IPR041492">
    <property type="entry name" value="HAD_2"/>
</dbReference>
<dbReference type="Proteomes" id="UP000436822">
    <property type="component" value="Unassembled WGS sequence"/>
</dbReference>
<name>A0A6N6JGF9_9RHOB</name>
<dbReference type="InterPro" id="IPR036412">
    <property type="entry name" value="HAD-like_sf"/>
</dbReference>
<dbReference type="EC" id="3.1.3.18" evidence="4"/>
<gene>
    <name evidence="5" type="ORF">KIN_24970</name>
</gene>
<dbReference type="GO" id="GO:0005829">
    <property type="term" value="C:cytosol"/>
    <property type="evidence" value="ECO:0007669"/>
    <property type="project" value="TreeGrafter"/>
</dbReference>
<dbReference type="OrthoDB" id="9797743at2"/>
<dbReference type="RefSeq" id="WP_159807337.1">
    <property type="nucleotide sequence ID" value="NZ_BLJE01000002.1"/>
</dbReference>
<sequence length="230" mass="24617">MIDGLLFDKDGTLFDFEKTWGAWAHGFLSDLAKGDPDQTRILGAAIGYNTDNRSFLPNSPVIAGTPEEQIDLLLPHLPGWDFERLLDYGNDSAANAPLTEVVRLSPFLQGLKNRGLKLGIATNDAESSARAHLAMVGAHEVFDLILGFDSGYGGKPAPGMCLGFSDQMRIAPEKIAMIGDSTHDLHAGRTAGMVCVGVLTGPAVRSDLEPHADVVLNSIADLPDWLDHNG</sequence>
<evidence type="ECO:0000256" key="2">
    <source>
        <dbReference type="ARBA" id="ARBA00004818"/>
    </source>
</evidence>
<comment type="caution">
    <text evidence="5">The sequence shown here is derived from an EMBL/GenBank/DDBJ whole genome shotgun (WGS) entry which is preliminary data.</text>
</comment>
<evidence type="ECO:0000256" key="3">
    <source>
        <dbReference type="ARBA" id="ARBA00006171"/>
    </source>
</evidence>
<dbReference type="SFLD" id="SFLDG01129">
    <property type="entry name" value="C1.5:_HAD__Beta-PGM__Phosphata"/>
    <property type="match status" value="1"/>
</dbReference>
<reference evidence="5 6" key="1">
    <citation type="submission" date="2019-12" db="EMBL/GenBank/DDBJ databases">
        <title>Litoreibacter badius sp. nov., a novel bacteriochlorophyll a-containing bacterium in the genus Litoreibacter.</title>
        <authorList>
            <person name="Kanamuro M."/>
            <person name="Takabe Y."/>
            <person name="Mori K."/>
            <person name="Takaichi S."/>
            <person name="Hanada S."/>
        </authorList>
    </citation>
    <scope>NUCLEOTIDE SEQUENCE [LARGE SCALE GENOMIC DNA]</scope>
    <source>
        <strain evidence="5 6">K6</strain>
    </source>
</reference>
<dbReference type="PRINTS" id="PR00413">
    <property type="entry name" value="HADHALOGNASE"/>
</dbReference>
<dbReference type="EMBL" id="BLJE01000002">
    <property type="protein sequence ID" value="GFE65423.1"/>
    <property type="molecule type" value="Genomic_DNA"/>
</dbReference>
<dbReference type="InterPro" id="IPR023214">
    <property type="entry name" value="HAD_sf"/>
</dbReference>
<dbReference type="PANTHER" id="PTHR43434:SF1">
    <property type="entry name" value="PHOSPHOGLYCOLATE PHOSPHATASE"/>
    <property type="match status" value="1"/>
</dbReference>
<dbReference type="GO" id="GO:0008967">
    <property type="term" value="F:phosphoglycolate phosphatase activity"/>
    <property type="evidence" value="ECO:0007669"/>
    <property type="project" value="UniProtKB-EC"/>
</dbReference>
<dbReference type="CDD" id="cd01427">
    <property type="entry name" value="HAD_like"/>
    <property type="match status" value="1"/>
</dbReference>
<dbReference type="InterPro" id="IPR050155">
    <property type="entry name" value="HAD-like_hydrolase_sf"/>
</dbReference>
<proteinExistence type="inferred from homology"/>
<dbReference type="InterPro" id="IPR023198">
    <property type="entry name" value="PGP-like_dom2"/>
</dbReference>
<dbReference type="GO" id="GO:0006281">
    <property type="term" value="P:DNA repair"/>
    <property type="evidence" value="ECO:0007669"/>
    <property type="project" value="TreeGrafter"/>
</dbReference>
<dbReference type="Gene3D" id="1.10.150.240">
    <property type="entry name" value="Putative phosphatase, domain 2"/>
    <property type="match status" value="1"/>
</dbReference>
<organism evidence="5 6">
    <name type="scientific">Litoreibacter roseus</name>
    <dbReference type="NCBI Taxonomy" id="2601869"/>
    <lineage>
        <taxon>Bacteria</taxon>
        <taxon>Pseudomonadati</taxon>
        <taxon>Pseudomonadota</taxon>
        <taxon>Alphaproteobacteria</taxon>
        <taxon>Rhodobacterales</taxon>
        <taxon>Roseobacteraceae</taxon>
        <taxon>Litoreibacter</taxon>
    </lineage>
</organism>
<accession>A0A6N6JGF9</accession>
<evidence type="ECO:0000313" key="6">
    <source>
        <dbReference type="Proteomes" id="UP000436822"/>
    </source>
</evidence>
<dbReference type="SFLD" id="SFLDS00003">
    <property type="entry name" value="Haloacid_Dehalogenase"/>
    <property type="match status" value="1"/>
</dbReference>
<dbReference type="SUPFAM" id="SSF56784">
    <property type="entry name" value="HAD-like"/>
    <property type="match status" value="1"/>
</dbReference>
<comment type="catalytic activity">
    <reaction evidence="1">
        <text>2-phosphoglycolate + H2O = glycolate + phosphate</text>
        <dbReference type="Rhea" id="RHEA:14369"/>
        <dbReference type="ChEBI" id="CHEBI:15377"/>
        <dbReference type="ChEBI" id="CHEBI:29805"/>
        <dbReference type="ChEBI" id="CHEBI:43474"/>
        <dbReference type="ChEBI" id="CHEBI:58033"/>
        <dbReference type="EC" id="3.1.3.18"/>
    </reaction>
</comment>
<comment type="pathway">
    <text evidence="2">Organic acid metabolism; glycolate biosynthesis; glycolate from 2-phosphoglycolate: step 1/1.</text>
</comment>
<evidence type="ECO:0000313" key="5">
    <source>
        <dbReference type="EMBL" id="GFE65423.1"/>
    </source>
</evidence>
<dbReference type="PANTHER" id="PTHR43434">
    <property type="entry name" value="PHOSPHOGLYCOLATE PHOSPHATASE"/>
    <property type="match status" value="1"/>
</dbReference>
<evidence type="ECO:0000256" key="4">
    <source>
        <dbReference type="ARBA" id="ARBA00013078"/>
    </source>
</evidence>
<dbReference type="InterPro" id="IPR006439">
    <property type="entry name" value="HAD-SF_hydro_IA"/>
</dbReference>
<dbReference type="Pfam" id="PF13419">
    <property type="entry name" value="HAD_2"/>
    <property type="match status" value="1"/>
</dbReference>
<keyword evidence="6" id="KW-1185">Reference proteome</keyword>